<reference evidence="1 2" key="1">
    <citation type="submission" date="2019-10" db="EMBL/GenBank/DDBJ databases">
        <title>New species of Slilvanegrellaceae.</title>
        <authorList>
            <person name="Pitt A."/>
            <person name="Hahn M.W."/>
        </authorList>
    </citation>
    <scope>NUCLEOTIDE SEQUENCE [LARGE SCALE GENOMIC DNA]</scope>
    <source>
        <strain evidence="1 2">SP-Ram-0.45-NSY-1</strain>
    </source>
</reference>
<accession>A0A6N6VVQ8</accession>
<evidence type="ECO:0000313" key="1">
    <source>
        <dbReference type="EMBL" id="KAB8037955.1"/>
    </source>
</evidence>
<dbReference type="RefSeq" id="WP_153421033.1">
    <property type="nucleotide sequence ID" value="NZ_WFLM01000004.1"/>
</dbReference>
<name>A0A6N6VVQ8_9BACT</name>
<dbReference type="EMBL" id="WFLM01000004">
    <property type="protein sequence ID" value="KAB8037955.1"/>
    <property type="molecule type" value="Genomic_DNA"/>
</dbReference>
<dbReference type="OrthoDB" id="9906966at2"/>
<protein>
    <submittedName>
        <fullName evidence="1">Uncharacterized protein</fullName>
    </submittedName>
</protein>
<dbReference type="AlphaFoldDB" id="A0A6N6VVQ8"/>
<keyword evidence="2" id="KW-1185">Reference proteome</keyword>
<dbReference type="Proteomes" id="UP000437748">
    <property type="component" value="Unassembled WGS sequence"/>
</dbReference>
<proteinExistence type="predicted"/>
<sequence>MVEVCPLTLFLTFFKSNLKRLICFITGVISFFLIRPEAYAYEREITLFPSYDVQLLDNNEKTKFIRLGVTESIFNTKILPCLFIVNQIPLLYSVFQIGFNCAFKPSERNNLSISLVPEVAYRNSNGIGQKKYAFGLGFADTYELSSEKRDWLASLSLNYKFWDNQGINSTYNLSPNQLIQIWGDVFDSNLTVGMIHNHFEPETSNKTISSLFVYYLQSIPLEWRQIGGARNTASVEYNSIGIKYRKEFANTFIFGLGIAYWSLTFDGIRISGPLPDAYFGIDF</sequence>
<evidence type="ECO:0000313" key="2">
    <source>
        <dbReference type="Proteomes" id="UP000437748"/>
    </source>
</evidence>
<organism evidence="1 2">
    <name type="scientific">Silvanigrella paludirubra</name>
    <dbReference type="NCBI Taxonomy" id="2499159"/>
    <lineage>
        <taxon>Bacteria</taxon>
        <taxon>Pseudomonadati</taxon>
        <taxon>Bdellovibrionota</taxon>
        <taxon>Oligoflexia</taxon>
        <taxon>Silvanigrellales</taxon>
        <taxon>Silvanigrellaceae</taxon>
        <taxon>Silvanigrella</taxon>
    </lineage>
</organism>
<comment type="caution">
    <text evidence="1">The sequence shown here is derived from an EMBL/GenBank/DDBJ whole genome shotgun (WGS) entry which is preliminary data.</text>
</comment>
<gene>
    <name evidence="1" type="ORF">GCL60_12345</name>
</gene>